<dbReference type="PATRIC" id="fig|1122169.6.peg.1789"/>
<proteinExistence type="predicted"/>
<organism evidence="3 4">
    <name type="scientific">Legionella shakespearei DSM 23087</name>
    <dbReference type="NCBI Taxonomy" id="1122169"/>
    <lineage>
        <taxon>Bacteria</taxon>
        <taxon>Pseudomonadati</taxon>
        <taxon>Pseudomonadota</taxon>
        <taxon>Gammaproteobacteria</taxon>
        <taxon>Legionellales</taxon>
        <taxon>Legionellaceae</taxon>
        <taxon>Legionella</taxon>
    </lineage>
</organism>
<evidence type="ECO:0000313" key="4">
    <source>
        <dbReference type="Proteomes" id="UP000054600"/>
    </source>
</evidence>
<evidence type="ECO:0000256" key="1">
    <source>
        <dbReference type="SAM" id="Coils"/>
    </source>
</evidence>
<dbReference type="InterPro" id="IPR041234">
    <property type="entry name" value="RavJ-like_C"/>
</dbReference>
<protein>
    <recommendedName>
        <fullName evidence="2">RavJ-like C-terminal domain-containing protein</fullName>
    </recommendedName>
</protein>
<dbReference type="eggNOG" id="ENOG5031EGS">
    <property type="taxonomic scope" value="Bacteria"/>
</dbReference>
<sequence length="572" mass="65180">MPITQELLEKRINAIENSWVGVEGGLTDESIASGDHVNIIPFWQFRIAIKPERNNAIKALNALKELQQFKRSRHPEFKVFLPSESSDLSTWDSSLKGGDRDQRGKEICVYMEHLASGYNPGYYKGNYPDPEYLKALILDMWKALQDAGVEMAYISPGVGEKELGCESGMITPFFYSAFKPYKGRHGILNQTQYNPLNLTDPLSDVSISGEDLKAHGIHPLGALKSAQRLVYQIDHYNRQLKAAQIQLSDLVNSNNTADSAEYTLNALANYNQYTSQQDELDKLISQETTTPAILASRLEAYCAFVGKNAMQLTLPAESSLNEPSLLRHINILNSLARETDPDKDTIRTRYFNSLPETVTAAIEKQEPIKDEQFFQVVVQEILKDVRRGFEQEMKSSVDEMMGVCQPVIKREQLEAAFKRDPYQFQKLYQRLQVLDFEKQTILGESQRFDSLPKPTEHPSSYDRMSDQTNSLANARNILNDYTKNNSLFSRLIHGHWNRHHVKEVHEIVKDIDAKNIKNMDELVMRLSAIHLENPKGSLARRMEFIVLPYTEKLTHAFRAVHEPEESLTVQAG</sequence>
<dbReference type="Pfam" id="PF18493">
    <property type="entry name" value="DUF5617"/>
    <property type="match status" value="1"/>
</dbReference>
<feature type="domain" description="RavJ-like C-terminal" evidence="2">
    <location>
        <begin position="458"/>
        <end position="546"/>
    </location>
</feature>
<evidence type="ECO:0000313" key="3">
    <source>
        <dbReference type="EMBL" id="KTD60836.1"/>
    </source>
</evidence>
<dbReference type="OrthoDB" id="5634947at2"/>
<evidence type="ECO:0000259" key="2">
    <source>
        <dbReference type="Pfam" id="PF18493"/>
    </source>
</evidence>
<feature type="coiled-coil region" evidence="1">
    <location>
        <begin position="226"/>
        <end position="253"/>
    </location>
</feature>
<dbReference type="AlphaFoldDB" id="A0A0W0YVI3"/>
<dbReference type="RefSeq" id="WP_018578134.1">
    <property type="nucleotide sequence ID" value="NZ_KB892426.1"/>
</dbReference>
<accession>A0A0W0YVI3</accession>
<dbReference type="EMBL" id="LNYW01000043">
    <property type="protein sequence ID" value="KTD60836.1"/>
    <property type="molecule type" value="Genomic_DNA"/>
</dbReference>
<keyword evidence="4" id="KW-1185">Reference proteome</keyword>
<gene>
    <name evidence="3" type="ORF">Lsha_1553</name>
</gene>
<dbReference type="Proteomes" id="UP000054600">
    <property type="component" value="Unassembled WGS sequence"/>
</dbReference>
<comment type="caution">
    <text evidence="3">The sequence shown here is derived from an EMBL/GenBank/DDBJ whole genome shotgun (WGS) entry which is preliminary data.</text>
</comment>
<keyword evidence="1" id="KW-0175">Coiled coil</keyword>
<reference evidence="3 4" key="1">
    <citation type="submission" date="2015-11" db="EMBL/GenBank/DDBJ databases">
        <title>Genomic analysis of 38 Legionella species identifies large and diverse effector repertoires.</title>
        <authorList>
            <person name="Burstein D."/>
            <person name="Amaro F."/>
            <person name="Zusman T."/>
            <person name="Lifshitz Z."/>
            <person name="Cohen O."/>
            <person name="Gilbert J.A."/>
            <person name="Pupko T."/>
            <person name="Shuman H.A."/>
            <person name="Segal G."/>
        </authorList>
    </citation>
    <scope>NUCLEOTIDE SEQUENCE [LARGE SCALE GENOMIC DNA]</scope>
    <source>
        <strain evidence="3 4">ATCC 49655</strain>
    </source>
</reference>
<name>A0A0W0YVI3_9GAMM</name>